<feature type="domain" description="Dynein assembly factor 3 C-terminal" evidence="2">
    <location>
        <begin position="277"/>
        <end position="432"/>
    </location>
</feature>
<dbReference type="InterPro" id="IPR039304">
    <property type="entry name" value="DNAAF3"/>
</dbReference>
<name>A0A0D2K844_9CHLO</name>
<dbReference type="Pfam" id="PF14740">
    <property type="entry name" value="DUF4471"/>
    <property type="match status" value="2"/>
</dbReference>
<dbReference type="GeneID" id="25733156"/>
<dbReference type="EMBL" id="KK100376">
    <property type="protein sequence ID" value="KIZ06403.1"/>
    <property type="molecule type" value="Genomic_DNA"/>
</dbReference>
<feature type="compositionally biased region" description="Basic and acidic residues" evidence="1">
    <location>
        <begin position="288"/>
        <end position="325"/>
    </location>
</feature>
<gene>
    <name evidence="3" type="ORF">MNEG_1549</name>
</gene>
<dbReference type="STRING" id="145388.A0A0D2K844"/>
<dbReference type="GO" id="GO:0044458">
    <property type="term" value="P:motile cilium assembly"/>
    <property type="evidence" value="ECO:0007669"/>
    <property type="project" value="TreeGrafter"/>
</dbReference>
<organism evidence="3 4">
    <name type="scientific">Monoraphidium neglectum</name>
    <dbReference type="NCBI Taxonomy" id="145388"/>
    <lineage>
        <taxon>Eukaryota</taxon>
        <taxon>Viridiplantae</taxon>
        <taxon>Chlorophyta</taxon>
        <taxon>core chlorophytes</taxon>
        <taxon>Chlorophyceae</taxon>
        <taxon>CS clade</taxon>
        <taxon>Sphaeropleales</taxon>
        <taxon>Selenastraceae</taxon>
        <taxon>Monoraphidium</taxon>
    </lineage>
</organism>
<protein>
    <recommendedName>
        <fullName evidence="2">Dynein assembly factor 3 C-terminal domain-containing protein</fullName>
    </recommendedName>
</protein>
<dbReference type="OrthoDB" id="538817at2759"/>
<dbReference type="GO" id="GO:0070286">
    <property type="term" value="P:axonemal dynein complex assembly"/>
    <property type="evidence" value="ECO:0007669"/>
    <property type="project" value="InterPro"/>
</dbReference>
<evidence type="ECO:0000259" key="2">
    <source>
        <dbReference type="Pfam" id="PF14740"/>
    </source>
</evidence>
<reference evidence="3 4" key="1">
    <citation type="journal article" date="2013" name="BMC Genomics">
        <title>Reconstruction of the lipid metabolism for the microalga Monoraphidium neglectum from its genome sequence reveals characteristics suitable for biofuel production.</title>
        <authorList>
            <person name="Bogen C."/>
            <person name="Al-Dilaimi A."/>
            <person name="Albersmeier A."/>
            <person name="Wichmann J."/>
            <person name="Grundmann M."/>
            <person name="Rupp O."/>
            <person name="Lauersen K.J."/>
            <person name="Blifernez-Klassen O."/>
            <person name="Kalinowski J."/>
            <person name="Goesmann A."/>
            <person name="Mussgnug J.H."/>
            <person name="Kruse O."/>
        </authorList>
    </citation>
    <scope>NUCLEOTIDE SEQUENCE [LARGE SCALE GENOMIC DNA]</scope>
    <source>
        <strain evidence="3 4">SAG 48.87</strain>
    </source>
</reference>
<evidence type="ECO:0000313" key="3">
    <source>
        <dbReference type="EMBL" id="KIZ06403.1"/>
    </source>
</evidence>
<proteinExistence type="predicted"/>
<dbReference type="AlphaFoldDB" id="A0A0D2K844"/>
<evidence type="ECO:0000313" key="4">
    <source>
        <dbReference type="Proteomes" id="UP000054498"/>
    </source>
</evidence>
<dbReference type="PANTHER" id="PTHR22118">
    <property type="entry name" value="DYNEIN ASSEMBLY FACTOR 3, AXONEMAL"/>
    <property type="match status" value="1"/>
</dbReference>
<feature type="region of interest" description="Disordered" evidence="1">
    <location>
        <begin position="213"/>
        <end position="325"/>
    </location>
</feature>
<dbReference type="KEGG" id="mng:MNEG_1549"/>
<dbReference type="PANTHER" id="PTHR22118:SF14">
    <property type="entry name" value="DYNEIN AXONEMAL ASSEMBLY FACTOR 3"/>
    <property type="match status" value="1"/>
</dbReference>
<evidence type="ECO:0000256" key="1">
    <source>
        <dbReference type="SAM" id="MobiDB-lite"/>
    </source>
</evidence>
<dbReference type="Proteomes" id="UP000054498">
    <property type="component" value="Unassembled WGS sequence"/>
</dbReference>
<accession>A0A0D2K844</accession>
<sequence length="470" mass="50724">MGGSCGDADGSGPEGDAAQLAALFDLSLLRFQQRDALLEAIQRYRRRGQYDMAKAWETRCRRWYADRYDSRRNMVDWDYHMRIAPRGTPGLDASLGSIIHFFHFRHWRSCGVAHELRDSVYDVTNTSLLSTARGRTKEFKDRNGKDVGRSVEAYGYWGDVVNSPYHCFGTTAPLAPDAGLFSTSNRQFSHSAMDVAEHNVMAMLHMLRHGEPYTRGARDDAGANSGAGAGAGGSHRAHAARGPTSAEVLAEAAAASRDAARGDGSGEVQQQEQQRQRESQQGEQQGEQQREQQQEQQQQEEHQEQQQQEEQQRTADARERARAEEAALRARDAALDAAAWRRLLSRARVRLACGDLRRAVTGRPALAGKFRAATLGHMHLHLAGAAHGAAAALAPGAPLLIEGARNMVQLSDAQAAAFECKAAEIAAAGGFGRAECAPQAAAAGCGPAVGPVPPGHIAFVRVASGTRGDA</sequence>
<feature type="domain" description="Dynein assembly factor 3 C-terminal" evidence="2">
    <location>
        <begin position="24"/>
        <end position="220"/>
    </location>
</feature>
<dbReference type="RefSeq" id="XP_013905422.1">
    <property type="nucleotide sequence ID" value="XM_014049968.1"/>
</dbReference>
<dbReference type="InterPro" id="IPR028235">
    <property type="entry name" value="DNAAF3_C"/>
</dbReference>
<keyword evidence="4" id="KW-1185">Reference proteome</keyword>